<sequence>MSWLLACSCTAAVKAFSIKMDLPTTLAPGVIATMSSRGYAIVPNWLPAPLVHAIRQDACALELEGLARTAEIGNRKNGVGRYDKDVRHSSLCPLIPPPRPSAGSIDTRMLLYAAMHKLCDELNE</sequence>
<evidence type="ECO:0000256" key="1">
    <source>
        <dbReference type="SAM" id="SignalP"/>
    </source>
</evidence>
<dbReference type="EMBL" id="JBGBPQ010000020">
    <property type="protein sequence ID" value="KAL1504237.1"/>
    <property type="molecule type" value="Genomic_DNA"/>
</dbReference>
<evidence type="ECO:0000313" key="2">
    <source>
        <dbReference type="EMBL" id="KAL1504237.1"/>
    </source>
</evidence>
<feature type="signal peptide" evidence="1">
    <location>
        <begin position="1"/>
        <end position="15"/>
    </location>
</feature>
<name>A0AB34IPV9_PRYPA</name>
<feature type="chain" id="PRO_5044306160" evidence="1">
    <location>
        <begin position="16"/>
        <end position="124"/>
    </location>
</feature>
<dbReference type="Gene3D" id="2.60.120.620">
    <property type="entry name" value="q2cbj1_9rhob like domain"/>
    <property type="match status" value="1"/>
</dbReference>
<protein>
    <submittedName>
        <fullName evidence="2">Uncharacterized protein</fullName>
    </submittedName>
</protein>
<dbReference type="Proteomes" id="UP001515480">
    <property type="component" value="Unassembled WGS sequence"/>
</dbReference>
<reference evidence="2 3" key="1">
    <citation type="journal article" date="2024" name="Science">
        <title>Giant polyketide synthase enzymes in the biosynthesis of giant marine polyether toxins.</title>
        <authorList>
            <person name="Fallon T.R."/>
            <person name="Shende V.V."/>
            <person name="Wierzbicki I.H."/>
            <person name="Pendleton A.L."/>
            <person name="Watervoot N.F."/>
            <person name="Auber R.P."/>
            <person name="Gonzalez D.J."/>
            <person name="Wisecaver J.H."/>
            <person name="Moore B.S."/>
        </authorList>
    </citation>
    <scope>NUCLEOTIDE SEQUENCE [LARGE SCALE GENOMIC DNA]</scope>
    <source>
        <strain evidence="2 3">12B1</strain>
    </source>
</reference>
<gene>
    <name evidence="2" type="ORF">AB1Y20_010646</name>
</gene>
<organism evidence="2 3">
    <name type="scientific">Prymnesium parvum</name>
    <name type="common">Toxic golden alga</name>
    <dbReference type="NCBI Taxonomy" id="97485"/>
    <lineage>
        <taxon>Eukaryota</taxon>
        <taxon>Haptista</taxon>
        <taxon>Haptophyta</taxon>
        <taxon>Prymnesiophyceae</taxon>
        <taxon>Prymnesiales</taxon>
        <taxon>Prymnesiaceae</taxon>
        <taxon>Prymnesium</taxon>
    </lineage>
</organism>
<keyword evidence="3" id="KW-1185">Reference proteome</keyword>
<keyword evidence="1" id="KW-0732">Signal</keyword>
<evidence type="ECO:0000313" key="3">
    <source>
        <dbReference type="Proteomes" id="UP001515480"/>
    </source>
</evidence>
<accession>A0AB34IPV9</accession>
<comment type="caution">
    <text evidence="2">The sequence shown here is derived from an EMBL/GenBank/DDBJ whole genome shotgun (WGS) entry which is preliminary data.</text>
</comment>
<proteinExistence type="predicted"/>
<dbReference type="AlphaFoldDB" id="A0AB34IPV9"/>